<evidence type="ECO:0000313" key="14">
    <source>
        <dbReference type="Proteomes" id="UP001589894"/>
    </source>
</evidence>
<evidence type="ECO:0000259" key="12">
    <source>
        <dbReference type="PROSITE" id="PS52029"/>
    </source>
</evidence>
<proteinExistence type="inferred from homology"/>
<comment type="similarity">
    <text evidence="2">Belongs to the YkuD family.</text>
</comment>
<evidence type="ECO:0000256" key="2">
    <source>
        <dbReference type="ARBA" id="ARBA00005992"/>
    </source>
</evidence>
<keyword evidence="5" id="KW-0378">Hydrolase</keyword>
<feature type="active site" description="Nucleophile" evidence="9">
    <location>
        <position position="287"/>
    </location>
</feature>
<keyword evidence="3" id="KW-0328">Glycosyltransferase</keyword>
<dbReference type="EC" id="2.-.-.-" evidence="13"/>
<reference evidence="13 14" key="1">
    <citation type="submission" date="2024-09" db="EMBL/GenBank/DDBJ databases">
        <authorList>
            <person name="Sun Q."/>
            <person name="Mori K."/>
        </authorList>
    </citation>
    <scope>NUCLEOTIDE SEQUENCE [LARGE SCALE GENOMIC DNA]</scope>
    <source>
        <strain evidence="13 14">TBRC 2205</strain>
    </source>
</reference>
<feature type="transmembrane region" description="Helical" evidence="11">
    <location>
        <begin position="29"/>
        <end position="50"/>
    </location>
</feature>
<keyword evidence="14" id="KW-1185">Reference proteome</keyword>
<dbReference type="InterPro" id="IPR050979">
    <property type="entry name" value="LD-transpeptidase"/>
</dbReference>
<feature type="region of interest" description="Disordered" evidence="10">
    <location>
        <begin position="56"/>
        <end position="80"/>
    </location>
</feature>
<protein>
    <submittedName>
        <fullName evidence="13">L,D-transpeptidase</fullName>
        <ecNumber evidence="13">2.-.-.-</ecNumber>
    </submittedName>
</protein>
<keyword evidence="11" id="KW-1133">Transmembrane helix</keyword>
<keyword evidence="11" id="KW-0472">Membrane</keyword>
<keyword evidence="4 13" id="KW-0808">Transferase</keyword>
<dbReference type="CDD" id="cd16913">
    <property type="entry name" value="YkuD_like"/>
    <property type="match status" value="1"/>
</dbReference>
<keyword evidence="11" id="KW-0812">Transmembrane</keyword>
<evidence type="ECO:0000256" key="4">
    <source>
        <dbReference type="ARBA" id="ARBA00022679"/>
    </source>
</evidence>
<feature type="active site" description="Proton donor/acceptor" evidence="9">
    <location>
        <position position="271"/>
    </location>
</feature>
<feature type="region of interest" description="Disordered" evidence="10">
    <location>
        <begin position="1"/>
        <end position="24"/>
    </location>
</feature>
<keyword evidence="8 9" id="KW-0961">Cell wall biogenesis/degradation</keyword>
<dbReference type="InterPro" id="IPR038063">
    <property type="entry name" value="Transpep_catalytic_dom"/>
</dbReference>
<evidence type="ECO:0000256" key="9">
    <source>
        <dbReference type="PROSITE-ProRule" id="PRU01373"/>
    </source>
</evidence>
<keyword evidence="6 9" id="KW-0133">Cell shape</keyword>
<dbReference type="RefSeq" id="WP_377335396.1">
    <property type="nucleotide sequence ID" value="NZ_JBHLUE010000002.1"/>
</dbReference>
<dbReference type="PANTHER" id="PTHR30582:SF24">
    <property type="entry name" value="L,D-TRANSPEPTIDASE ERFK_SRFK-RELATED"/>
    <property type="match status" value="1"/>
</dbReference>
<evidence type="ECO:0000256" key="1">
    <source>
        <dbReference type="ARBA" id="ARBA00004752"/>
    </source>
</evidence>
<dbReference type="GO" id="GO:0016740">
    <property type="term" value="F:transferase activity"/>
    <property type="evidence" value="ECO:0007669"/>
    <property type="project" value="UniProtKB-KW"/>
</dbReference>
<gene>
    <name evidence="13" type="ORF">ACFFHU_03030</name>
</gene>
<comment type="pathway">
    <text evidence="1 9">Cell wall biogenesis; peptidoglycan biosynthesis.</text>
</comment>
<dbReference type="Gene3D" id="2.40.440.10">
    <property type="entry name" value="L,D-transpeptidase catalytic domain-like"/>
    <property type="match status" value="1"/>
</dbReference>
<keyword evidence="7 9" id="KW-0573">Peptidoglycan synthesis</keyword>
<dbReference type="SUPFAM" id="SSF141523">
    <property type="entry name" value="L,D-transpeptidase catalytic domain-like"/>
    <property type="match status" value="1"/>
</dbReference>
<evidence type="ECO:0000256" key="6">
    <source>
        <dbReference type="ARBA" id="ARBA00022960"/>
    </source>
</evidence>
<evidence type="ECO:0000256" key="5">
    <source>
        <dbReference type="ARBA" id="ARBA00022801"/>
    </source>
</evidence>
<dbReference type="EMBL" id="JBHLUE010000002">
    <property type="protein sequence ID" value="MFC0563143.1"/>
    <property type="molecule type" value="Genomic_DNA"/>
</dbReference>
<dbReference type="Pfam" id="PF03734">
    <property type="entry name" value="YkuD"/>
    <property type="match status" value="1"/>
</dbReference>
<comment type="caution">
    <text evidence="13">The sequence shown here is derived from an EMBL/GenBank/DDBJ whole genome shotgun (WGS) entry which is preliminary data.</text>
</comment>
<evidence type="ECO:0000256" key="7">
    <source>
        <dbReference type="ARBA" id="ARBA00022984"/>
    </source>
</evidence>
<dbReference type="InterPro" id="IPR005490">
    <property type="entry name" value="LD_TPept_cat_dom"/>
</dbReference>
<feature type="domain" description="L,D-TPase catalytic" evidence="12">
    <location>
        <begin position="189"/>
        <end position="311"/>
    </location>
</feature>
<evidence type="ECO:0000256" key="11">
    <source>
        <dbReference type="SAM" id="Phobius"/>
    </source>
</evidence>
<accession>A0ABV6NQT9</accession>
<evidence type="ECO:0000256" key="10">
    <source>
        <dbReference type="SAM" id="MobiDB-lite"/>
    </source>
</evidence>
<sequence length="313" mass="32752">MAAVPPDLDVTSEPAATPSRSDAARGRRWWLPVAVIAALALLGGLAATVLPHRGKDAPQWSGPQPGAGGGSAAPSMPVPTTEASIPAAAAPAFLPVIDYGPAPKGFPADPDPQSTTRLGEGLHPTARVAAYDAPGGKPRAFLAPTISGVQLTMPIVQRRAGWAAVLLPSVNRTIAWVPPGGWDTVTLRDLVVVERRSHKLTWLRDDQAVNTWRVTLGEAATPTPLGRTFVLGRSRLAGKVYADTDVFALGAIPDFPGKVPAGLRGAHTGIHTWYTDATLGQNVSNGCIRLTRSGQRQLLAELISGTEVVVVDR</sequence>
<evidence type="ECO:0000256" key="3">
    <source>
        <dbReference type="ARBA" id="ARBA00022676"/>
    </source>
</evidence>
<name>A0ABV6NQT9_9ACTN</name>
<evidence type="ECO:0000256" key="8">
    <source>
        <dbReference type="ARBA" id="ARBA00023316"/>
    </source>
</evidence>
<dbReference type="PANTHER" id="PTHR30582">
    <property type="entry name" value="L,D-TRANSPEPTIDASE"/>
    <property type="match status" value="1"/>
</dbReference>
<dbReference type="Proteomes" id="UP001589894">
    <property type="component" value="Unassembled WGS sequence"/>
</dbReference>
<organism evidence="13 14">
    <name type="scientific">Plantactinospora siamensis</name>
    <dbReference type="NCBI Taxonomy" id="555372"/>
    <lineage>
        <taxon>Bacteria</taxon>
        <taxon>Bacillati</taxon>
        <taxon>Actinomycetota</taxon>
        <taxon>Actinomycetes</taxon>
        <taxon>Micromonosporales</taxon>
        <taxon>Micromonosporaceae</taxon>
        <taxon>Plantactinospora</taxon>
    </lineage>
</organism>
<evidence type="ECO:0000313" key="13">
    <source>
        <dbReference type="EMBL" id="MFC0563143.1"/>
    </source>
</evidence>
<dbReference type="PROSITE" id="PS52029">
    <property type="entry name" value="LD_TPASE"/>
    <property type="match status" value="1"/>
</dbReference>